<name>A0A1D9PYK2_SCLS1</name>
<evidence type="ECO:0000256" key="1">
    <source>
        <dbReference type="SAM" id="MobiDB-lite"/>
    </source>
</evidence>
<feature type="compositionally biased region" description="Acidic residues" evidence="1">
    <location>
        <begin position="94"/>
        <end position="110"/>
    </location>
</feature>
<evidence type="ECO:0000259" key="2">
    <source>
        <dbReference type="Pfam" id="PF22980"/>
    </source>
</evidence>
<reference evidence="4" key="1">
    <citation type="journal article" date="2017" name="Genome Biol. Evol.">
        <title>The complete genome sequence of the phytopathogenic fungus Sclerotinia sclerotiorum reveals insights into the genome architecture of broad host range pathogens.</title>
        <authorList>
            <person name="Derbyshire M."/>
            <person name="Denton-Giles M."/>
            <person name="Hegedus D."/>
            <person name="Seifbarghy S."/>
            <person name="Rollins J."/>
            <person name="van Kan J."/>
            <person name="Seidl M.F."/>
            <person name="Faino L."/>
            <person name="Mbengue M."/>
            <person name="Navaud O."/>
            <person name="Raffaele S."/>
            <person name="Hammond-Kosack K."/>
            <person name="Heard S."/>
            <person name="Oliver R."/>
        </authorList>
    </citation>
    <scope>NUCLEOTIDE SEQUENCE [LARGE SCALE GENOMIC DNA]</scope>
    <source>
        <strain evidence="4">ATCC 18683 / 1980 / Ss-1</strain>
    </source>
</reference>
<feature type="region of interest" description="Disordered" evidence="1">
    <location>
        <begin position="43"/>
        <end position="161"/>
    </location>
</feature>
<organism evidence="3 4">
    <name type="scientific">Sclerotinia sclerotiorum (strain ATCC 18683 / 1980 / Ss-1)</name>
    <name type="common">White mold</name>
    <name type="synonym">Whetzelinia sclerotiorum</name>
    <dbReference type="NCBI Taxonomy" id="665079"/>
    <lineage>
        <taxon>Eukaryota</taxon>
        <taxon>Fungi</taxon>
        <taxon>Dikarya</taxon>
        <taxon>Ascomycota</taxon>
        <taxon>Pezizomycotina</taxon>
        <taxon>Leotiomycetes</taxon>
        <taxon>Helotiales</taxon>
        <taxon>Sclerotiniaceae</taxon>
        <taxon>Sclerotinia</taxon>
    </lineage>
</organism>
<feature type="compositionally biased region" description="Acidic residues" evidence="1">
    <location>
        <begin position="140"/>
        <end position="150"/>
    </location>
</feature>
<gene>
    <name evidence="3" type="ORF">sscle_03g024590</name>
</gene>
<dbReference type="Pfam" id="PF22980">
    <property type="entry name" value="Myb_DNA-bind_8"/>
    <property type="match status" value="1"/>
</dbReference>
<dbReference type="RefSeq" id="XP_001598670.1">
    <property type="nucleotide sequence ID" value="XM_001598620.1"/>
</dbReference>
<evidence type="ECO:0000313" key="4">
    <source>
        <dbReference type="Proteomes" id="UP000177798"/>
    </source>
</evidence>
<dbReference type="AlphaFoldDB" id="A0A1D9PYK2"/>
<evidence type="ECO:0000313" key="3">
    <source>
        <dbReference type="EMBL" id="APA07689.1"/>
    </source>
</evidence>
<feature type="compositionally biased region" description="Basic residues" evidence="1">
    <location>
        <begin position="81"/>
        <end position="90"/>
    </location>
</feature>
<accession>A0A1D9PYK2</accession>
<dbReference type="KEGG" id="ssl:SS1G_00759"/>
<dbReference type="VEuPathDB" id="FungiDB:sscle_03g024590"/>
<dbReference type="OMA" id="DDCDEKD"/>
<dbReference type="EMBL" id="CP017816">
    <property type="protein sequence ID" value="APA07689.1"/>
    <property type="molecule type" value="Genomic_DNA"/>
</dbReference>
<sequence>MSTDAEKKLLSSILNQLNGEIDWDKVVKDVNVPTKSVAQMRWTRFKKTLPNLESNGNGTDSPPATPKKRQSPTKSKTPKGSSKKKQKRSKSGIDSDDEDEEAQFENDDEEENKKVTTETPARSLPSRKAKTRSPIKETLTSDEEEEEEGEINAYFKDEEQN</sequence>
<feature type="domain" description="Myb-like DNA-binding" evidence="2">
    <location>
        <begin position="4"/>
        <end position="49"/>
    </location>
</feature>
<feature type="compositionally biased region" description="Polar residues" evidence="1">
    <location>
        <begin position="51"/>
        <end position="62"/>
    </location>
</feature>
<proteinExistence type="predicted"/>
<protein>
    <recommendedName>
        <fullName evidence="2">Myb-like DNA-binding domain-containing protein</fullName>
    </recommendedName>
</protein>
<dbReference type="InterPro" id="IPR054505">
    <property type="entry name" value="Myb_DNA-bind_8"/>
</dbReference>
<dbReference type="Proteomes" id="UP000177798">
    <property type="component" value="Chromosome 3"/>
</dbReference>
<dbReference type="OrthoDB" id="5353914at2759"/>